<protein>
    <submittedName>
        <fullName evidence="1">Uncharacterized protein</fullName>
    </submittedName>
</protein>
<sequence>MPISYETFVADEVGQYRATPSALAAGFMIEQDVVVPMPDGSKLYTTRVLMTQKGLAHFKALLAEDAR</sequence>
<dbReference type="AlphaFoldDB" id="A0A9X1Y6S8"/>
<evidence type="ECO:0000313" key="2">
    <source>
        <dbReference type="Proteomes" id="UP001139516"/>
    </source>
</evidence>
<keyword evidence="2" id="KW-1185">Reference proteome</keyword>
<accession>A0A9X1Y6S8</accession>
<proteinExistence type="predicted"/>
<evidence type="ECO:0000313" key="1">
    <source>
        <dbReference type="EMBL" id="MCK8785239.1"/>
    </source>
</evidence>
<organism evidence="1 2">
    <name type="scientific">Roseomonas acroporae</name>
    <dbReference type="NCBI Taxonomy" id="2937791"/>
    <lineage>
        <taxon>Bacteria</taxon>
        <taxon>Pseudomonadati</taxon>
        <taxon>Pseudomonadota</taxon>
        <taxon>Alphaproteobacteria</taxon>
        <taxon>Acetobacterales</taxon>
        <taxon>Roseomonadaceae</taxon>
        <taxon>Roseomonas</taxon>
    </lineage>
</organism>
<comment type="caution">
    <text evidence="1">The sequence shown here is derived from an EMBL/GenBank/DDBJ whole genome shotgun (WGS) entry which is preliminary data.</text>
</comment>
<dbReference type="EMBL" id="JALPRX010000054">
    <property type="protein sequence ID" value="MCK8785239.1"/>
    <property type="molecule type" value="Genomic_DNA"/>
</dbReference>
<gene>
    <name evidence="1" type="ORF">M0638_12670</name>
</gene>
<dbReference type="RefSeq" id="WP_248667363.1">
    <property type="nucleotide sequence ID" value="NZ_JALPRX010000054.1"/>
</dbReference>
<dbReference type="Proteomes" id="UP001139516">
    <property type="component" value="Unassembled WGS sequence"/>
</dbReference>
<reference evidence="1" key="1">
    <citation type="submission" date="2022-04" db="EMBL/GenBank/DDBJ databases">
        <title>Roseomonas acroporae sp. nov., isolated from coral Acropora digitifera.</title>
        <authorList>
            <person name="Sun H."/>
        </authorList>
    </citation>
    <scope>NUCLEOTIDE SEQUENCE</scope>
    <source>
        <strain evidence="1">NAR14</strain>
    </source>
</reference>
<name>A0A9X1Y6S8_9PROT</name>